<name>A0A1H7TK49_STIAU</name>
<keyword evidence="5" id="KW-1185">Reference proteome</keyword>
<dbReference type="Proteomes" id="UP000182719">
    <property type="component" value="Unassembled WGS sequence"/>
</dbReference>
<dbReference type="RefSeq" id="WP_075007737.1">
    <property type="nucleotide sequence ID" value="NZ_FOAP01000009.1"/>
</dbReference>
<protein>
    <submittedName>
        <fullName evidence="4">HSP20 family protein</fullName>
    </submittedName>
</protein>
<evidence type="ECO:0000256" key="1">
    <source>
        <dbReference type="PROSITE-ProRule" id="PRU00285"/>
    </source>
</evidence>
<dbReference type="AlphaFoldDB" id="A0A1H7TK49"/>
<proteinExistence type="inferred from homology"/>
<comment type="similarity">
    <text evidence="1 2">Belongs to the small heat shock protein (HSP20) family.</text>
</comment>
<evidence type="ECO:0000313" key="4">
    <source>
        <dbReference type="EMBL" id="SEL84935.1"/>
    </source>
</evidence>
<accession>A0A1H7TK49</accession>
<dbReference type="Gene3D" id="2.60.40.790">
    <property type="match status" value="1"/>
</dbReference>
<dbReference type="OrthoDB" id="9811615at2"/>
<dbReference type="InterPro" id="IPR008978">
    <property type="entry name" value="HSP20-like_chaperone"/>
</dbReference>
<evidence type="ECO:0000256" key="2">
    <source>
        <dbReference type="RuleBase" id="RU003616"/>
    </source>
</evidence>
<sequence>MQTRFNPFTLRNGATVVSPLMRDFDFLFQDSAGPTARRGTSFAPPTDIFETEAGLTLQVDLPGHDAKSIEVKVEQGVLTFRSERKADPNAKENARRLERGFGVYTRSFSLPDTVDATQVEARYEHGVLTLTLPRKEESKPRVIEVKVQG</sequence>
<dbReference type="CDD" id="cd06464">
    <property type="entry name" value="ACD_sHsps-like"/>
    <property type="match status" value="1"/>
</dbReference>
<reference evidence="5" key="1">
    <citation type="submission" date="2016-10" db="EMBL/GenBank/DDBJ databases">
        <authorList>
            <person name="Varghese N."/>
            <person name="Submissions S."/>
        </authorList>
    </citation>
    <scope>NUCLEOTIDE SEQUENCE [LARGE SCALE GENOMIC DNA]</scope>
    <source>
        <strain evidence="5">DSM 17044</strain>
    </source>
</reference>
<organism evidence="4 5">
    <name type="scientific">Stigmatella aurantiaca</name>
    <dbReference type="NCBI Taxonomy" id="41"/>
    <lineage>
        <taxon>Bacteria</taxon>
        <taxon>Pseudomonadati</taxon>
        <taxon>Myxococcota</taxon>
        <taxon>Myxococcia</taxon>
        <taxon>Myxococcales</taxon>
        <taxon>Cystobacterineae</taxon>
        <taxon>Archangiaceae</taxon>
        <taxon>Stigmatella</taxon>
    </lineage>
</organism>
<dbReference type="InterPro" id="IPR002068">
    <property type="entry name" value="A-crystallin/Hsp20_dom"/>
</dbReference>
<dbReference type="EMBL" id="FOAP01000009">
    <property type="protein sequence ID" value="SEL84935.1"/>
    <property type="molecule type" value="Genomic_DNA"/>
</dbReference>
<dbReference type="SUPFAM" id="SSF49764">
    <property type="entry name" value="HSP20-like chaperones"/>
    <property type="match status" value="1"/>
</dbReference>
<gene>
    <name evidence="4" type="ORF">SAMN05444354_10939</name>
</gene>
<dbReference type="PANTHER" id="PTHR11527">
    <property type="entry name" value="HEAT-SHOCK PROTEIN 20 FAMILY MEMBER"/>
    <property type="match status" value="1"/>
</dbReference>
<evidence type="ECO:0000259" key="3">
    <source>
        <dbReference type="PROSITE" id="PS01031"/>
    </source>
</evidence>
<evidence type="ECO:0000313" key="5">
    <source>
        <dbReference type="Proteomes" id="UP000182719"/>
    </source>
</evidence>
<dbReference type="PROSITE" id="PS01031">
    <property type="entry name" value="SHSP"/>
    <property type="match status" value="1"/>
</dbReference>
<feature type="domain" description="SHSP" evidence="3">
    <location>
        <begin position="37"/>
        <end position="148"/>
    </location>
</feature>
<dbReference type="Pfam" id="PF00011">
    <property type="entry name" value="HSP20"/>
    <property type="match status" value="1"/>
</dbReference>
<dbReference type="InterPro" id="IPR031107">
    <property type="entry name" value="Small_HSP"/>
</dbReference>